<name>A0A512AVH8_9BACT</name>
<evidence type="ECO:0000256" key="3">
    <source>
        <dbReference type="ARBA" id="ARBA00022729"/>
    </source>
</evidence>
<dbReference type="Gene3D" id="1.25.40.390">
    <property type="match status" value="1"/>
</dbReference>
<dbReference type="AlphaFoldDB" id="A0A512AVH8"/>
<evidence type="ECO:0000256" key="5">
    <source>
        <dbReference type="ARBA" id="ARBA00023237"/>
    </source>
</evidence>
<dbReference type="InterPro" id="IPR011990">
    <property type="entry name" value="TPR-like_helical_dom_sf"/>
</dbReference>
<gene>
    <name evidence="8" type="ORF">AAE02nite_13900</name>
</gene>
<protein>
    <submittedName>
        <fullName evidence="8">Membrane protein</fullName>
    </submittedName>
</protein>
<comment type="subcellular location">
    <subcellularLocation>
        <location evidence="1">Cell outer membrane</location>
    </subcellularLocation>
</comment>
<feature type="domain" description="SusD-like N-terminal" evidence="7">
    <location>
        <begin position="47"/>
        <end position="227"/>
    </location>
</feature>
<dbReference type="Proteomes" id="UP000321532">
    <property type="component" value="Unassembled WGS sequence"/>
</dbReference>
<dbReference type="InterPro" id="IPR012944">
    <property type="entry name" value="SusD_RagB_dom"/>
</dbReference>
<feature type="domain" description="RagB/SusD" evidence="6">
    <location>
        <begin position="284"/>
        <end position="547"/>
    </location>
</feature>
<evidence type="ECO:0000313" key="8">
    <source>
        <dbReference type="EMBL" id="GEO03726.1"/>
    </source>
</evidence>
<keyword evidence="5" id="KW-0998">Cell outer membrane</keyword>
<evidence type="ECO:0000259" key="6">
    <source>
        <dbReference type="Pfam" id="PF07980"/>
    </source>
</evidence>
<dbReference type="OrthoDB" id="9792139at2"/>
<keyword evidence="9" id="KW-1185">Reference proteome</keyword>
<comment type="similarity">
    <text evidence="2">Belongs to the SusD family.</text>
</comment>
<evidence type="ECO:0000256" key="1">
    <source>
        <dbReference type="ARBA" id="ARBA00004442"/>
    </source>
</evidence>
<dbReference type="RefSeq" id="WP_146896377.1">
    <property type="nucleotide sequence ID" value="NZ_BJYS01000007.1"/>
</dbReference>
<sequence>MKISLKYIKAGLLVLFLFGCSKDILEENPPNLLSGETLYTNLAGFEAGLNGLYNLARHGRWQSEKIEYALNGVDNMTSNYKRSNIYYAWKATNSPADDDLLEVFAWYYETINAANTIITRAENKEVDWVGGSGTPEVNKNRVIAEAKAIRGWAYRGLTYGWGDVPLSLTEYTGSTIRSDWERAPVADVRKQIISDYKFAQQHIPTEGSLPGRITKGAVQTFMAEMYLTLNKPDSALYWADQVITNPAYKLVTQRYGVQKSNPLGSPYGDMFKEGNQNRNQGNTEALWVFQFNLNSIDEQGNEMSRAVTGNYNLWVINGKRPLQYTYERGGRGKSYFAVTKWFVDSFEPQDDRAANYILRKYFILNNAAANAPYAADILPSGYSYGDTLWTNWSKPISATHNSLPDWPYSRKGEGSDPQNLAADFSWHDLIYLRLADTYLLKAEAQFKMGNAAAAATTLNIIRQRSKAKPITGADVTIDFILDERSRELITEEDRRYTLLRTNKWLERTKKYNFFGGEMVAERDVLFPIPQDVIDSNLAKKMTQNPGWN</sequence>
<evidence type="ECO:0000256" key="2">
    <source>
        <dbReference type="ARBA" id="ARBA00006275"/>
    </source>
</evidence>
<comment type="caution">
    <text evidence="8">The sequence shown here is derived from an EMBL/GenBank/DDBJ whole genome shotgun (WGS) entry which is preliminary data.</text>
</comment>
<dbReference type="Pfam" id="PF07980">
    <property type="entry name" value="SusD_RagB"/>
    <property type="match status" value="1"/>
</dbReference>
<accession>A0A512AVH8</accession>
<proteinExistence type="inferred from homology"/>
<dbReference type="Pfam" id="PF14322">
    <property type="entry name" value="SusD-like_3"/>
    <property type="match status" value="1"/>
</dbReference>
<dbReference type="InterPro" id="IPR033985">
    <property type="entry name" value="SusD-like_N"/>
</dbReference>
<dbReference type="SUPFAM" id="SSF48452">
    <property type="entry name" value="TPR-like"/>
    <property type="match status" value="1"/>
</dbReference>
<evidence type="ECO:0000313" key="9">
    <source>
        <dbReference type="Proteomes" id="UP000321532"/>
    </source>
</evidence>
<dbReference type="PROSITE" id="PS51257">
    <property type="entry name" value="PROKAR_LIPOPROTEIN"/>
    <property type="match status" value="1"/>
</dbReference>
<organism evidence="8 9">
    <name type="scientific">Adhaeribacter aerolatus</name>
    <dbReference type="NCBI Taxonomy" id="670289"/>
    <lineage>
        <taxon>Bacteria</taxon>
        <taxon>Pseudomonadati</taxon>
        <taxon>Bacteroidota</taxon>
        <taxon>Cytophagia</taxon>
        <taxon>Cytophagales</taxon>
        <taxon>Hymenobacteraceae</taxon>
        <taxon>Adhaeribacter</taxon>
    </lineage>
</organism>
<reference evidence="8 9" key="1">
    <citation type="submission" date="2019-07" db="EMBL/GenBank/DDBJ databases">
        <title>Whole genome shotgun sequence of Adhaeribacter aerolatus NBRC 106133.</title>
        <authorList>
            <person name="Hosoyama A."/>
            <person name="Uohara A."/>
            <person name="Ohji S."/>
            <person name="Ichikawa N."/>
        </authorList>
    </citation>
    <scope>NUCLEOTIDE SEQUENCE [LARGE SCALE GENOMIC DNA]</scope>
    <source>
        <strain evidence="8 9">NBRC 106133</strain>
    </source>
</reference>
<keyword evidence="4" id="KW-0472">Membrane</keyword>
<dbReference type="GO" id="GO:0009279">
    <property type="term" value="C:cell outer membrane"/>
    <property type="evidence" value="ECO:0007669"/>
    <property type="project" value="UniProtKB-SubCell"/>
</dbReference>
<keyword evidence="3" id="KW-0732">Signal</keyword>
<dbReference type="EMBL" id="BJYS01000007">
    <property type="protein sequence ID" value="GEO03726.1"/>
    <property type="molecule type" value="Genomic_DNA"/>
</dbReference>
<evidence type="ECO:0000256" key="4">
    <source>
        <dbReference type="ARBA" id="ARBA00023136"/>
    </source>
</evidence>
<evidence type="ECO:0000259" key="7">
    <source>
        <dbReference type="Pfam" id="PF14322"/>
    </source>
</evidence>